<name>A0A382SAL5_9ZZZZ</name>
<organism evidence="9">
    <name type="scientific">marine metagenome</name>
    <dbReference type="NCBI Taxonomy" id="408172"/>
    <lineage>
        <taxon>unclassified sequences</taxon>
        <taxon>metagenomes</taxon>
        <taxon>ecological metagenomes</taxon>
    </lineage>
</organism>
<dbReference type="AlphaFoldDB" id="A0A382SAL5"/>
<feature type="non-terminal residue" evidence="9">
    <location>
        <position position="1"/>
    </location>
</feature>
<keyword evidence="5 8" id="KW-1133">Transmembrane helix</keyword>
<feature type="transmembrane region" description="Helical" evidence="8">
    <location>
        <begin position="111"/>
        <end position="132"/>
    </location>
</feature>
<evidence type="ECO:0000256" key="3">
    <source>
        <dbReference type="ARBA" id="ARBA00022692"/>
    </source>
</evidence>
<dbReference type="SUPFAM" id="SSF118215">
    <property type="entry name" value="Proton glutamate symport protein"/>
    <property type="match status" value="1"/>
</dbReference>
<evidence type="ECO:0000256" key="1">
    <source>
        <dbReference type="ARBA" id="ARBA00004141"/>
    </source>
</evidence>
<protein>
    <recommendedName>
        <fullName evidence="10">Amino acid transporter</fullName>
    </recommendedName>
</protein>
<dbReference type="PRINTS" id="PR00173">
    <property type="entry name" value="EDTRNSPORT"/>
</dbReference>
<evidence type="ECO:0000256" key="4">
    <source>
        <dbReference type="ARBA" id="ARBA00022847"/>
    </source>
</evidence>
<evidence type="ECO:0000256" key="5">
    <source>
        <dbReference type="ARBA" id="ARBA00022989"/>
    </source>
</evidence>
<dbReference type="PANTHER" id="PTHR11958">
    <property type="entry name" value="SODIUM/DICARBOXYLATE SYMPORTER-RELATED"/>
    <property type="match status" value="1"/>
</dbReference>
<sequence length="297" mass="31751">SESISNRDNINLTELVRSLISPNIISAASNTQLLPIIVFCLLFGAALTTLGKNKTTIINFFDALNEAMMKLVIWIMVFAPLGVFCLVAGQFGKVGGGSVIKNELIAVGSYFFTVILGLTCHFLLLFIILIIFSKQGREYLFKLLRALLTAFGTASSSATLPLTMKCALEAGIDKRSVKFVLPIGATINMDGTALYESVAVMFIAQTYGISMGMEQQVIIFITATLAAIGAAGIPQAGLVTMLIVLNAVNLPAEGIGLILAVDWLLDRFRTTVNVWGDSVGAAIVETYLPAETASRNS</sequence>
<feature type="transmembrane region" description="Helical" evidence="8">
    <location>
        <begin position="32"/>
        <end position="50"/>
    </location>
</feature>
<dbReference type="PROSITE" id="PS00714">
    <property type="entry name" value="NA_DICARBOXYL_SYMP_2"/>
    <property type="match status" value="1"/>
</dbReference>
<evidence type="ECO:0000256" key="2">
    <source>
        <dbReference type="ARBA" id="ARBA00022448"/>
    </source>
</evidence>
<keyword evidence="3 8" id="KW-0812">Transmembrane</keyword>
<dbReference type="PANTHER" id="PTHR11958:SF63">
    <property type="entry name" value="AMINO ACID TRANSPORTER"/>
    <property type="match status" value="1"/>
</dbReference>
<dbReference type="InterPro" id="IPR036458">
    <property type="entry name" value="Na:dicarbo_symporter_sf"/>
</dbReference>
<evidence type="ECO:0000313" key="9">
    <source>
        <dbReference type="EMBL" id="SVD06267.1"/>
    </source>
</evidence>
<accession>A0A382SAL5</accession>
<feature type="transmembrane region" description="Helical" evidence="8">
    <location>
        <begin position="216"/>
        <end position="233"/>
    </location>
</feature>
<feature type="transmembrane region" description="Helical" evidence="8">
    <location>
        <begin position="239"/>
        <end position="265"/>
    </location>
</feature>
<gene>
    <name evidence="9" type="ORF">METZ01_LOCUS359121</name>
</gene>
<evidence type="ECO:0008006" key="10">
    <source>
        <dbReference type="Google" id="ProtNLM"/>
    </source>
</evidence>
<dbReference type="GO" id="GO:0015293">
    <property type="term" value="F:symporter activity"/>
    <property type="evidence" value="ECO:0007669"/>
    <property type="project" value="UniProtKB-KW"/>
</dbReference>
<dbReference type="Pfam" id="PF00375">
    <property type="entry name" value="SDF"/>
    <property type="match status" value="1"/>
</dbReference>
<dbReference type="EMBL" id="UINC01127260">
    <property type="protein sequence ID" value="SVD06267.1"/>
    <property type="molecule type" value="Genomic_DNA"/>
</dbReference>
<evidence type="ECO:0000256" key="7">
    <source>
        <dbReference type="ARBA" id="ARBA00023180"/>
    </source>
</evidence>
<dbReference type="InterPro" id="IPR001991">
    <property type="entry name" value="Na-dicarboxylate_symporter"/>
</dbReference>
<comment type="subcellular location">
    <subcellularLocation>
        <location evidence="1">Membrane</location>
        <topology evidence="1">Multi-pass membrane protein</topology>
    </subcellularLocation>
</comment>
<dbReference type="GO" id="GO:0016020">
    <property type="term" value="C:membrane"/>
    <property type="evidence" value="ECO:0007669"/>
    <property type="project" value="UniProtKB-SubCell"/>
</dbReference>
<keyword evidence="7" id="KW-0325">Glycoprotein</keyword>
<reference evidence="9" key="1">
    <citation type="submission" date="2018-05" db="EMBL/GenBank/DDBJ databases">
        <authorList>
            <person name="Lanie J.A."/>
            <person name="Ng W.-L."/>
            <person name="Kazmierczak K.M."/>
            <person name="Andrzejewski T.M."/>
            <person name="Davidsen T.M."/>
            <person name="Wayne K.J."/>
            <person name="Tettelin H."/>
            <person name="Glass J.I."/>
            <person name="Rusch D."/>
            <person name="Podicherti R."/>
            <person name="Tsui H.-C.T."/>
            <person name="Winkler M.E."/>
        </authorList>
    </citation>
    <scope>NUCLEOTIDE SEQUENCE</scope>
</reference>
<keyword evidence="6 8" id="KW-0472">Membrane</keyword>
<proteinExistence type="predicted"/>
<evidence type="ECO:0000256" key="8">
    <source>
        <dbReference type="SAM" id="Phobius"/>
    </source>
</evidence>
<dbReference type="GO" id="GO:1902475">
    <property type="term" value="P:L-alpha-amino acid transmembrane transport"/>
    <property type="evidence" value="ECO:0007669"/>
    <property type="project" value="UniProtKB-ARBA"/>
</dbReference>
<feature type="transmembrane region" description="Helical" evidence="8">
    <location>
        <begin position="71"/>
        <end position="91"/>
    </location>
</feature>
<keyword evidence="2" id="KW-0813">Transport</keyword>
<dbReference type="InterPro" id="IPR050746">
    <property type="entry name" value="DAACS"/>
</dbReference>
<dbReference type="Gene3D" id="1.10.3860.10">
    <property type="entry name" value="Sodium:dicarboxylate symporter"/>
    <property type="match status" value="1"/>
</dbReference>
<keyword evidence="4" id="KW-0769">Symport</keyword>
<dbReference type="InterPro" id="IPR018107">
    <property type="entry name" value="Na-dicarboxylate_symporter_CS"/>
</dbReference>
<evidence type="ECO:0000256" key="6">
    <source>
        <dbReference type="ARBA" id="ARBA00023136"/>
    </source>
</evidence>